<dbReference type="Pfam" id="PF07963">
    <property type="entry name" value="N_methyl"/>
    <property type="match status" value="1"/>
</dbReference>
<dbReference type="EMBL" id="VGIR01000070">
    <property type="protein sequence ID" value="MBM3332254.1"/>
    <property type="molecule type" value="Genomic_DNA"/>
</dbReference>
<accession>A0A937XGX2</accession>
<protein>
    <submittedName>
        <fullName evidence="1">Prepilin-type N-terminal cleavage/methylation domain-containing protein</fullName>
    </submittedName>
</protein>
<name>A0A937XGX2_UNCW3</name>
<dbReference type="Proteomes" id="UP000779900">
    <property type="component" value="Unassembled WGS sequence"/>
</dbReference>
<gene>
    <name evidence="1" type="ORF">FJY68_10490</name>
</gene>
<comment type="caution">
    <text evidence="1">The sequence shown here is derived from an EMBL/GenBank/DDBJ whole genome shotgun (WGS) entry which is preliminary data.</text>
</comment>
<proteinExistence type="predicted"/>
<dbReference type="Gene3D" id="3.30.700.10">
    <property type="entry name" value="Glycoprotein, Type 4 Pilin"/>
    <property type="match status" value="1"/>
</dbReference>
<evidence type="ECO:0000313" key="1">
    <source>
        <dbReference type="EMBL" id="MBM3332254.1"/>
    </source>
</evidence>
<evidence type="ECO:0000313" key="2">
    <source>
        <dbReference type="Proteomes" id="UP000779900"/>
    </source>
</evidence>
<dbReference type="InterPro" id="IPR045584">
    <property type="entry name" value="Pilin-like"/>
</dbReference>
<dbReference type="InterPro" id="IPR012902">
    <property type="entry name" value="N_methyl_site"/>
</dbReference>
<sequence length="379" mass="41721">MKGRQGFTLMELLVVLLIIGILSTVALRTIDATRDRGLFDQTTKEMNQLVYALVGNPDLTYDGRRVDFGYYGDIEQLPTDLTALVQSTGDPAWKGPYLRLAAAIEDSSYLYDGWGVRYVINPNKGIITSNNGKYQMTVRIVDSVDQLWENAIVGTITDIDGAAPGDSTVTDLKVRMYYNNPNAHGGDDSVEVRPSAGGFYEISTDVPGITSVPIGLRKLVAFTPTEQLVRCVTVVPRSRTVVDFKFTSSFWNKLRMIGQPKLTADSSGFRIKLINDEPDPVTINWLTFSNTPVNAYMRDFYIDTDKAGYPIGPGLDGTGPDDTVNFAVPHTIAPFGAQEVEIAFLEFYVNENGTGAKVNVTGKMFQFRFSDGSEITVNP</sequence>
<dbReference type="SUPFAM" id="SSF54523">
    <property type="entry name" value="Pili subunits"/>
    <property type="match status" value="1"/>
</dbReference>
<reference evidence="1" key="1">
    <citation type="submission" date="2019-03" db="EMBL/GenBank/DDBJ databases">
        <title>Lake Tanganyika Metagenome-Assembled Genomes (MAGs).</title>
        <authorList>
            <person name="Tran P."/>
        </authorList>
    </citation>
    <scope>NUCLEOTIDE SEQUENCE</scope>
    <source>
        <strain evidence="1">K_DeepCast_150m_m2_040</strain>
    </source>
</reference>
<organism evidence="1 2">
    <name type="scientific">candidate division WOR-3 bacterium</name>
    <dbReference type="NCBI Taxonomy" id="2052148"/>
    <lineage>
        <taxon>Bacteria</taxon>
        <taxon>Bacteria division WOR-3</taxon>
    </lineage>
</organism>
<dbReference type="AlphaFoldDB" id="A0A937XGX2"/>
<dbReference type="NCBIfam" id="TIGR02532">
    <property type="entry name" value="IV_pilin_GFxxxE"/>
    <property type="match status" value="1"/>
</dbReference>